<dbReference type="OrthoDB" id="76293at2759"/>
<comment type="caution">
    <text evidence="3">The sequence shown here is derived from an EMBL/GenBank/DDBJ whole genome shotgun (WGS) entry which is preliminary data.</text>
</comment>
<sequence>MSATGRLSVLRKHKIQGRTAKILALIPMQHAPSETSDKSDPNSDNELVDLHSPSLVSSSPPSLDSSLERMHILSSCESSDSNNDDDNHSEPYPSVALQLSPVLRDICPATPTREPNYENIPSLSSILSLPSVAPSLTLETSTIRKTRAQKQIAPVAKRTRRVPKFILTYQWKKSTNFHHRATIEENYEDIIDTSVPSNDDTFYYFNLFFSQDIVADITEHTSLYSVQQTGKSIQVIEDELRDFLAIHILMGIVILPSYLDYWSGRFRTFEEKR</sequence>
<accession>A0A8S1AW85</accession>
<dbReference type="PANTHER" id="PTHR47272:SF1">
    <property type="entry name" value="PIGGYBAC TRANSPOSABLE ELEMENT-DERIVED PROTEIN 3-LIKE"/>
    <property type="match status" value="1"/>
</dbReference>
<dbReference type="PANTHER" id="PTHR47272">
    <property type="entry name" value="DDE_TNP_1_7 DOMAIN-CONTAINING PROTEIN"/>
    <property type="match status" value="1"/>
</dbReference>
<feature type="region of interest" description="Disordered" evidence="1">
    <location>
        <begin position="29"/>
        <end position="66"/>
    </location>
</feature>
<dbReference type="Pfam" id="PF13843">
    <property type="entry name" value="DDE_Tnp_1_7"/>
    <property type="match status" value="1"/>
</dbReference>
<feature type="region of interest" description="Disordered" evidence="1">
    <location>
        <begin position="76"/>
        <end position="95"/>
    </location>
</feature>
<dbReference type="Proteomes" id="UP000494256">
    <property type="component" value="Unassembled WGS sequence"/>
</dbReference>
<feature type="domain" description="PiggyBac transposable element-derived protein" evidence="2">
    <location>
        <begin position="203"/>
        <end position="265"/>
    </location>
</feature>
<name>A0A8S1AW85_ARCPL</name>
<proteinExistence type="predicted"/>
<organism evidence="3 4">
    <name type="scientific">Arctia plantaginis</name>
    <name type="common">Wood tiger moth</name>
    <name type="synonym">Phalaena plantaginis</name>
    <dbReference type="NCBI Taxonomy" id="874455"/>
    <lineage>
        <taxon>Eukaryota</taxon>
        <taxon>Metazoa</taxon>
        <taxon>Ecdysozoa</taxon>
        <taxon>Arthropoda</taxon>
        <taxon>Hexapoda</taxon>
        <taxon>Insecta</taxon>
        <taxon>Pterygota</taxon>
        <taxon>Neoptera</taxon>
        <taxon>Endopterygota</taxon>
        <taxon>Lepidoptera</taxon>
        <taxon>Glossata</taxon>
        <taxon>Ditrysia</taxon>
        <taxon>Noctuoidea</taxon>
        <taxon>Erebidae</taxon>
        <taxon>Arctiinae</taxon>
        <taxon>Arctia</taxon>
    </lineage>
</organism>
<protein>
    <recommendedName>
        <fullName evidence="2">PiggyBac transposable element-derived protein domain-containing protein</fullName>
    </recommendedName>
</protein>
<evidence type="ECO:0000313" key="3">
    <source>
        <dbReference type="EMBL" id="CAB3249542.1"/>
    </source>
</evidence>
<dbReference type="EMBL" id="CADEBD010000344">
    <property type="protein sequence ID" value="CAB3249542.1"/>
    <property type="molecule type" value="Genomic_DNA"/>
</dbReference>
<dbReference type="AlphaFoldDB" id="A0A8S1AW85"/>
<gene>
    <name evidence="3" type="ORF">APLA_LOCUS12945</name>
</gene>
<dbReference type="InterPro" id="IPR029526">
    <property type="entry name" value="PGBD"/>
</dbReference>
<evidence type="ECO:0000256" key="1">
    <source>
        <dbReference type="SAM" id="MobiDB-lite"/>
    </source>
</evidence>
<evidence type="ECO:0000259" key="2">
    <source>
        <dbReference type="Pfam" id="PF13843"/>
    </source>
</evidence>
<reference evidence="3 4" key="1">
    <citation type="submission" date="2020-04" db="EMBL/GenBank/DDBJ databases">
        <authorList>
            <person name="Wallbank WR R."/>
            <person name="Pardo Diaz C."/>
            <person name="Kozak K."/>
            <person name="Martin S."/>
            <person name="Jiggins C."/>
            <person name="Moest M."/>
            <person name="Warren A I."/>
            <person name="Byers J.R.P. K."/>
            <person name="Montejo-Kovacevich G."/>
            <person name="Yen C E."/>
        </authorList>
    </citation>
    <scope>NUCLEOTIDE SEQUENCE [LARGE SCALE GENOMIC DNA]</scope>
</reference>
<feature type="compositionally biased region" description="Low complexity" evidence="1">
    <location>
        <begin position="50"/>
        <end position="65"/>
    </location>
</feature>
<evidence type="ECO:0000313" key="4">
    <source>
        <dbReference type="Proteomes" id="UP000494256"/>
    </source>
</evidence>